<evidence type="ECO:0000313" key="11">
    <source>
        <dbReference type="Proteomes" id="UP000249260"/>
    </source>
</evidence>
<keyword evidence="3" id="KW-0808">Transferase</keyword>
<dbReference type="GO" id="GO:0004715">
    <property type="term" value="F:non-membrane spanning protein tyrosine kinase activity"/>
    <property type="evidence" value="ECO:0007669"/>
    <property type="project" value="UniProtKB-EC"/>
</dbReference>
<evidence type="ECO:0000256" key="7">
    <source>
        <dbReference type="ARBA" id="ARBA00023137"/>
    </source>
</evidence>
<keyword evidence="7" id="KW-0829">Tyrosine-protein kinase</keyword>
<comment type="caution">
    <text evidence="10">The sequence shown here is derived from an EMBL/GenBank/DDBJ whole genome shotgun (WGS) entry which is preliminary data.</text>
</comment>
<evidence type="ECO:0000256" key="6">
    <source>
        <dbReference type="ARBA" id="ARBA00022840"/>
    </source>
</evidence>
<dbReference type="EMBL" id="QLUW01000001">
    <property type="protein sequence ID" value="RAP77483.1"/>
    <property type="molecule type" value="Genomic_DNA"/>
</dbReference>
<dbReference type="GO" id="GO:0005524">
    <property type="term" value="F:ATP binding"/>
    <property type="evidence" value="ECO:0007669"/>
    <property type="project" value="UniProtKB-KW"/>
</dbReference>
<comment type="catalytic activity">
    <reaction evidence="8">
        <text>L-tyrosyl-[protein] + ATP = O-phospho-L-tyrosyl-[protein] + ADP + H(+)</text>
        <dbReference type="Rhea" id="RHEA:10596"/>
        <dbReference type="Rhea" id="RHEA-COMP:10136"/>
        <dbReference type="Rhea" id="RHEA-COMP:20101"/>
        <dbReference type="ChEBI" id="CHEBI:15378"/>
        <dbReference type="ChEBI" id="CHEBI:30616"/>
        <dbReference type="ChEBI" id="CHEBI:46858"/>
        <dbReference type="ChEBI" id="CHEBI:61978"/>
        <dbReference type="ChEBI" id="CHEBI:456216"/>
        <dbReference type="EC" id="2.7.10.2"/>
    </reaction>
</comment>
<comment type="similarity">
    <text evidence="1">Belongs to the CpsD/CapB family.</text>
</comment>
<dbReference type="InterPro" id="IPR025669">
    <property type="entry name" value="AAA_dom"/>
</dbReference>
<sequence>MYDLRGPRLLKEGRLIRHMLESTNKIVTLINPDSIVAESYRLLSTNIQFTSPEMKMKVILVTSASPGEGKTTIAANLAVTFAQDNKKVLLIDANLRKPMLHEMFRNSNAIGLTTILNNTLRIENELLHECTNNLFLLPSGPILENPSALLSSGNFEKLLEQMKENFDIILIDSPSVLSLADVPKLAVKCDGVLLVIHSKIGKKRIVKQAMSKLRFVHANVFGTVMNYKKRNEQIKHFSYYS</sequence>
<evidence type="ECO:0000256" key="1">
    <source>
        <dbReference type="ARBA" id="ARBA00007316"/>
    </source>
</evidence>
<dbReference type="CDD" id="cd05387">
    <property type="entry name" value="BY-kinase"/>
    <property type="match status" value="1"/>
</dbReference>
<evidence type="ECO:0000256" key="5">
    <source>
        <dbReference type="ARBA" id="ARBA00022777"/>
    </source>
</evidence>
<dbReference type="InterPro" id="IPR027417">
    <property type="entry name" value="P-loop_NTPase"/>
</dbReference>
<keyword evidence="5" id="KW-0418">Kinase</keyword>
<dbReference type="PANTHER" id="PTHR32309:SF13">
    <property type="entry name" value="FERRIC ENTEROBACTIN TRANSPORT PROTEIN FEPE"/>
    <property type="match status" value="1"/>
</dbReference>
<dbReference type="PANTHER" id="PTHR32309">
    <property type="entry name" value="TYROSINE-PROTEIN KINASE"/>
    <property type="match status" value="1"/>
</dbReference>
<dbReference type="InterPro" id="IPR005702">
    <property type="entry name" value="Wzc-like_C"/>
</dbReference>
<reference evidence="10 11" key="1">
    <citation type="submission" date="2018-06" db="EMBL/GenBank/DDBJ databases">
        <title>Paenibacillus montanisoli sp. nov., isolated from mountain area soil.</title>
        <authorList>
            <person name="Wu M."/>
        </authorList>
    </citation>
    <scope>NUCLEOTIDE SEQUENCE [LARGE SCALE GENOMIC DNA]</scope>
    <source>
        <strain evidence="10 11">RA17</strain>
    </source>
</reference>
<dbReference type="OrthoDB" id="9794577at2"/>
<organism evidence="10 11">
    <name type="scientific">Paenibacillus montanisoli</name>
    <dbReference type="NCBI Taxonomy" id="2081970"/>
    <lineage>
        <taxon>Bacteria</taxon>
        <taxon>Bacillati</taxon>
        <taxon>Bacillota</taxon>
        <taxon>Bacilli</taxon>
        <taxon>Bacillales</taxon>
        <taxon>Paenibacillaceae</taxon>
        <taxon>Paenibacillus</taxon>
    </lineage>
</organism>
<dbReference type="EC" id="2.7.10.2" evidence="2"/>
<protein>
    <recommendedName>
        <fullName evidence="2">non-specific protein-tyrosine kinase</fullName>
        <ecNumber evidence="2">2.7.10.2</ecNumber>
    </recommendedName>
</protein>
<dbReference type="SUPFAM" id="SSF52540">
    <property type="entry name" value="P-loop containing nucleoside triphosphate hydrolases"/>
    <property type="match status" value="1"/>
</dbReference>
<dbReference type="GO" id="GO:0005886">
    <property type="term" value="C:plasma membrane"/>
    <property type="evidence" value="ECO:0007669"/>
    <property type="project" value="TreeGrafter"/>
</dbReference>
<dbReference type="Gene3D" id="3.40.50.300">
    <property type="entry name" value="P-loop containing nucleotide triphosphate hydrolases"/>
    <property type="match status" value="1"/>
</dbReference>
<evidence type="ECO:0000313" key="10">
    <source>
        <dbReference type="EMBL" id="RAP77483.1"/>
    </source>
</evidence>
<keyword evidence="6" id="KW-0067">ATP-binding</keyword>
<accession>A0A328U6U2</accession>
<dbReference type="InterPro" id="IPR050445">
    <property type="entry name" value="Bact_polysacc_biosynth/exp"/>
</dbReference>
<dbReference type="Proteomes" id="UP000249260">
    <property type="component" value="Unassembled WGS sequence"/>
</dbReference>
<evidence type="ECO:0000256" key="2">
    <source>
        <dbReference type="ARBA" id="ARBA00011903"/>
    </source>
</evidence>
<keyword evidence="11" id="KW-1185">Reference proteome</keyword>
<name>A0A328U6U2_9BACL</name>
<gene>
    <name evidence="10" type="ORF">DL346_03105</name>
</gene>
<dbReference type="NCBIfam" id="TIGR01007">
    <property type="entry name" value="eps_fam"/>
    <property type="match status" value="1"/>
</dbReference>
<dbReference type="AlphaFoldDB" id="A0A328U6U2"/>
<evidence type="ECO:0000256" key="8">
    <source>
        <dbReference type="ARBA" id="ARBA00051245"/>
    </source>
</evidence>
<proteinExistence type="inferred from homology"/>
<keyword evidence="4" id="KW-0547">Nucleotide-binding</keyword>
<evidence type="ECO:0000259" key="9">
    <source>
        <dbReference type="Pfam" id="PF13614"/>
    </source>
</evidence>
<evidence type="ECO:0000256" key="3">
    <source>
        <dbReference type="ARBA" id="ARBA00022679"/>
    </source>
</evidence>
<dbReference type="Pfam" id="PF13614">
    <property type="entry name" value="AAA_31"/>
    <property type="match status" value="1"/>
</dbReference>
<evidence type="ECO:0000256" key="4">
    <source>
        <dbReference type="ARBA" id="ARBA00022741"/>
    </source>
</evidence>
<feature type="domain" description="AAA" evidence="9">
    <location>
        <begin position="56"/>
        <end position="200"/>
    </location>
</feature>